<accession>A0AA88QP77</accession>
<keyword evidence="7" id="KW-1185">Reference proteome</keyword>
<protein>
    <recommendedName>
        <fullName evidence="8">Beta-glucosidase</fullName>
    </recommendedName>
</protein>
<dbReference type="EMBL" id="JAVXUO010002389">
    <property type="protein sequence ID" value="KAK2973653.1"/>
    <property type="molecule type" value="Genomic_DNA"/>
</dbReference>
<dbReference type="PROSITE" id="PS00572">
    <property type="entry name" value="GLYCOSYL_HYDROL_F1_1"/>
    <property type="match status" value="1"/>
</dbReference>
<evidence type="ECO:0000256" key="2">
    <source>
        <dbReference type="ARBA" id="ARBA00022801"/>
    </source>
</evidence>
<keyword evidence="3" id="KW-0326">Glycosidase</keyword>
<dbReference type="InterPro" id="IPR018120">
    <property type="entry name" value="Glyco_hydro_1_AS"/>
</dbReference>
<evidence type="ECO:0000256" key="1">
    <source>
        <dbReference type="ARBA" id="ARBA00010838"/>
    </source>
</evidence>
<evidence type="ECO:0000256" key="3">
    <source>
        <dbReference type="ARBA" id="ARBA00023295"/>
    </source>
</evidence>
<evidence type="ECO:0008006" key="8">
    <source>
        <dbReference type="Google" id="ProtNLM"/>
    </source>
</evidence>
<feature type="active site" description="Nucleophile" evidence="4">
    <location>
        <position position="293"/>
    </location>
</feature>
<gene>
    <name evidence="6" type="ORF">RJ640_017025</name>
</gene>
<dbReference type="SUPFAM" id="SSF51445">
    <property type="entry name" value="(Trans)glycosidases"/>
    <property type="match status" value="1"/>
</dbReference>
<reference evidence="6" key="1">
    <citation type="submission" date="2022-12" db="EMBL/GenBank/DDBJ databases">
        <title>Draft genome assemblies for two species of Escallonia (Escalloniales).</title>
        <authorList>
            <person name="Chanderbali A."/>
            <person name="Dervinis C."/>
            <person name="Anghel I."/>
            <person name="Soltis D."/>
            <person name="Soltis P."/>
            <person name="Zapata F."/>
        </authorList>
    </citation>
    <scope>NUCLEOTIDE SEQUENCE</scope>
    <source>
        <strain evidence="6">UCBG92.1500</strain>
        <tissue evidence="6">Leaf</tissue>
    </source>
</reference>
<name>A0AA88QP77_9ASTE</name>
<evidence type="ECO:0000313" key="7">
    <source>
        <dbReference type="Proteomes" id="UP001187471"/>
    </source>
</evidence>
<proteinExistence type="inferred from homology"/>
<dbReference type="PRINTS" id="PR00131">
    <property type="entry name" value="GLHYDRLASE1"/>
</dbReference>
<dbReference type="GO" id="GO:0008422">
    <property type="term" value="F:beta-glucosidase activity"/>
    <property type="evidence" value="ECO:0007669"/>
    <property type="project" value="TreeGrafter"/>
</dbReference>
<dbReference type="Pfam" id="PF00232">
    <property type="entry name" value="Glyco_hydro_1"/>
    <property type="match status" value="1"/>
</dbReference>
<dbReference type="PANTHER" id="PTHR10353">
    <property type="entry name" value="GLYCOSYL HYDROLASE"/>
    <property type="match status" value="1"/>
</dbReference>
<dbReference type="InterPro" id="IPR001360">
    <property type="entry name" value="Glyco_hydro_1"/>
</dbReference>
<dbReference type="GO" id="GO:0005975">
    <property type="term" value="P:carbohydrate metabolic process"/>
    <property type="evidence" value="ECO:0007669"/>
    <property type="project" value="InterPro"/>
</dbReference>
<dbReference type="AlphaFoldDB" id="A0AA88QP77"/>
<evidence type="ECO:0000313" key="6">
    <source>
        <dbReference type="EMBL" id="KAK2973653.1"/>
    </source>
</evidence>
<dbReference type="Gene3D" id="3.20.20.80">
    <property type="entry name" value="Glycosidases"/>
    <property type="match status" value="1"/>
</dbReference>
<dbReference type="InterPro" id="IPR017853">
    <property type="entry name" value="GH"/>
</dbReference>
<evidence type="ECO:0000256" key="5">
    <source>
        <dbReference type="RuleBase" id="RU003690"/>
    </source>
</evidence>
<dbReference type="Proteomes" id="UP001187471">
    <property type="component" value="Unassembled WGS sequence"/>
</dbReference>
<sequence>MAAKIDNGSTGDVAIDAYHRYKVQCKSLILLYDLAKACPRKCMLHTINFLHQLYREDFEYYAEVCFKHFGDRVKNWITLNEPWTYSVYGYDTGVMSPGRCSSWSNVNCTGGNSGTEPYIVTHNLILSHATAVQLYRNKYKSKKVKMNASCISFPFALKDPAYKVTLLTIFSTVSEFRYLNPITYGSYPKSMRSLVKNRLPVFNVFQKLKVAGSYDFLGVNYYTTYYASNTTSDPSKLSYTTDSQVDLEPECNGTQIGPKAGDSDWLYIYPVGIKKLLNYIKKNYKSPLMVITENGACESNNASLPLIEALNDTVRRDYISDHLCCLHEAISEDDVNVTGYIAWALTDNLEWQNGYSVRFGLNYIDYEQNLRRIPKLSALWFKNFISRKTNQSSIPFTGEDVASSPYLAIM</sequence>
<comment type="caution">
    <text evidence="6">The sequence shown here is derived from an EMBL/GenBank/DDBJ whole genome shotgun (WGS) entry which is preliminary data.</text>
</comment>
<organism evidence="6 7">
    <name type="scientific">Escallonia rubra</name>
    <dbReference type="NCBI Taxonomy" id="112253"/>
    <lineage>
        <taxon>Eukaryota</taxon>
        <taxon>Viridiplantae</taxon>
        <taxon>Streptophyta</taxon>
        <taxon>Embryophyta</taxon>
        <taxon>Tracheophyta</taxon>
        <taxon>Spermatophyta</taxon>
        <taxon>Magnoliopsida</taxon>
        <taxon>eudicotyledons</taxon>
        <taxon>Gunneridae</taxon>
        <taxon>Pentapetalae</taxon>
        <taxon>asterids</taxon>
        <taxon>campanulids</taxon>
        <taxon>Escalloniales</taxon>
        <taxon>Escalloniaceae</taxon>
        <taxon>Escallonia</taxon>
    </lineage>
</organism>
<keyword evidence="2" id="KW-0378">Hydrolase</keyword>
<dbReference type="PANTHER" id="PTHR10353:SF137">
    <property type="entry name" value="MYROSINASE 3-RELATED"/>
    <property type="match status" value="1"/>
</dbReference>
<evidence type="ECO:0000256" key="4">
    <source>
        <dbReference type="PROSITE-ProRule" id="PRU10055"/>
    </source>
</evidence>
<comment type="similarity">
    <text evidence="1 5">Belongs to the glycosyl hydrolase 1 family.</text>
</comment>